<sequence length="292" mass="33297">MTKAKGFPINYIVSMSSLRRIFDDRKRFRWWQLIFLFLFINGCLMMPISVHLSSATQAPLSLIAPRIDQSIKRAVDLDGTIKAGTLIHATETKRNFDRQTIVATDPENMFKVSGNPYHQTINGYKNALIFQKNRLILTDQNGYGFVISYPKHKTFSLADDRDNVKGLAAELWMDQFKPIYVAVVSLISFAALLISNLILMSVIAVILWITKYTKISDIQSLRESCTIVMTAAGWPSLAALFLSLFSFDYGLLMMVQTVGLVLVLSLVFWRTHFQNYRRVTRRHLTVLGDESK</sequence>
<feature type="transmembrane region" description="Helical" evidence="1">
    <location>
        <begin position="30"/>
        <end position="52"/>
    </location>
</feature>
<reference evidence="2 3" key="1">
    <citation type="submission" date="2018-01" db="EMBL/GenBank/DDBJ databases">
        <title>Complete genome sequencing of Sporolactobacillus terrae DLG3.</title>
        <authorList>
            <person name="Nam Y.-D."/>
            <person name="Kang J."/>
            <person name="Chung W.-H."/>
        </authorList>
    </citation>
    <scope>NUCLEOTIDE SEQUENCE [LARGE SCALE GENOMIC DNA]</scope>
    <source>
        <strain evidence="2 3">DLG3</strain>
    </source>
</reference>
<feature type="transmembrane region" description="Helical" evidence="1">
    <location>
        <begin position="251"/>
        <end position="269"/>
    </location>
</feature>
<evidence type="ECO:0000256" key="1">
    <source>
        <dbReference type="SAM" id="Phobius"/>
    </source>
</evidence>
<name>A0ABX5Q943_9BACL</name>
<dbReference type="EMBL" id="CP025688">
    <property type="protein sequence ID" value="QAA23154.1"/>
    <property type="molecule type" value="Genomic_DNA"/>
</dbReference>
<accession>A0ABX5Q943</accession>
<protein>
    <submittedName>
        <fullName evidence="2">Tetrahydromethanopterin S-methyltransferase subunit C</fullName>
    </submittedName>
</protein>
<keyword evidence="1" id="KW-1133">Transmembrane helix</keyword>
<keyword evidence="1" id="KW-0812">Transmembrane</keyword>
<evidence type="ECO:0000313" key="3">
    <source>
        <dbReference type="Proteomes" id="UP000285882"/>
    </source>
</evidence>
<keyword evidence="1" id="KW-0472">Membrane</keyword>
<feature type="transmembrane region" description="Helical" evidence="1">
    <location>
        <begin position="179"/>
        <end position="209"/>
    </location>
</feature>
<keyword evidence="3" id="KW-1185">Reference proteome</keyword>
<evidence type="ECO:0000313" key="2">
    <source>
        <dbReference type="EMBL" id="QAA23154.1"/>
    </source>
</evidence>
<dbReference type="Proteomes" id="UP000285882">
    <property type="component" value="Chromosome"/>
</dbReference>
<organism evidence="2 3">
    <name type="scientific">Sporolactobacillus terrae</name>
    <dbReference type="NCBI Taxonomy" id="269673"/>
    <lineage>
        <taxon>Bacteria</taxon>
        <taxon>Bacillati</taxon>
        <taxon>Bacillota</taxon>
        <taxon>Bacilli</taxon>
        <taxon>Bacillales</taxon>
        <taxon>Sporolactobacillaceae</taxon>
        <taxon>Sporolactobacillus</taxon>
    </lineage>
</organism>
<gene>
    <name evidence="2" type="ORF">C0674_11240</name>
</gene>
<proteinExistence type="predicted"/>
<feature type="transmembrane region" description="Helical" evidence="1">
    <location>
        <begin position="221"/>
        <end position="245"/>
    </location>
</feature>